<comment type="catalytic activity">
    <reaction evidence="14 15">
        <text>tRNA(Ala) + L-alanine + ATP = L-alanyl-tRNA(Ala) + AMP + diphosphate</text>
        <dbReference type="Rhea" id="RHEA:12540"/>
        <dbReference type="Rhea" id="RHEA-COMP:9657"/>
        <dbReference type="Rhea" id="RHEA-COMP:9923"/>
        <dbReference type="ChEBI" id="CHEBI:30616"/>
        <dbReference type="ChEBI" id="CHEBI:33019"/>
        <dbReference type="ChEBI" id="CHEBI:57972"/>
        <dbReference type="ChEBI" id="CHEBI:78442"/>
        <dbReference type="ChEBI" id="CHEBI:78497"/>
        <dbReference type="ChEBI" id="CHEBI:456215"/>
        <dbReference type="EC" id="6.1.1.7"/>
    </reaction>
</comment>
<feature type="binding site" evidence="15">
    <location>
        <position position="756"/>
    </location>
    <ligand>
        <name>Zn(2+)</name>
        <dbReference type="ChEBI" id="CHEBI:29105"/>
    </ligand>
</feature>
<dbReference type="OrthoDB" id="2423964at2759"/>
<keyword evidence="10 15" id="KW-0067">ATP-binding</keyword>
<evidence type="ECO:0000256" key="2">
    <source>
        <dbReference type="ARBA" id="ARBA00013168"/>
    </source>
</evidence>
<keyword evidence="7 15" id="KW-0479">Metal-binding</keyword>
<evidence type="ECO:0000256" key="6">
    <source>
        <dbReference type="ARBA" id="ARBA00022598"/>
    </source>
</evidence>
<comment type="cofactor">
    <cofactor evidence="15">
        <name>Zn(2+)</name>
        <dbReference type="ChEBI" id="CHEBI:29105"/>
    </cofactor>
    <text evidence="15">Binds 1 zinc ion per subunit.</text>
</comment>
<keyword evidence="4" id="KW-0963">Cytoplasm</keyword>
<dbReference type="InterPro" id="IPR018162">
    <property type="entry name" value="Ala-tRNA-ligase_IIc_anticod-bd"/>
</dbReference>
<dbReference type="AlphaFoldDB" id="T2MF18"/>
<dbReference type="GO" id="GO:0000049">
    <property type="term" value="F:tRNA binding"/>
    <property type="evidence" value="ECO:0007669"/>
    <property type="project" value="UniProtKB-KW"/>
</dbReference>
<dbReference type="Gene3D" id="3.30.980.10">
    <property type="entry name" value="Threonyl-trna Synthetase, Chain A, domain 2"/>
    <property type="match status" value="1"/>
</dbReference>
<dbReference type="PROSITE" id="PS50860">
    <property type="entry name" value="AA_TRNA_LIGASE_II_ALA"/>
    <property type="match status" value="1"/>
</dbReference>
<feature type="binding site" evidence="15">
    <location>
        <position position="635"/>
    </location>
    <ligand>
        <name>Zn(2+)</name>
        <dbReference type="ChEBI" id="CHEBI:29105"/>
    </ligand>
</feature>
<keyword evidence="11 15" id="KW-0694">RNA-binding</keyword>
<accession>T2MF18</accession>
<dbReference type="Gene3D" id="3.10.310.40">
    <property type="match status" value="1"/>
</dbReference>
<dbReference type="InterPro" id="IPR002318">
    <property type="entry name" value="Ala-tRNA-lgiase_IIc"/>
</dbReference>
<dbReference type="FunFam" id="3.30.930.10:FF:000011">
    <property type="entry name" value="Alanine--tRNA ligase, cytoplasmic"/>
    <property type="match status" value="1"/>
</dbReference>
<evidence type="ECO:0000256" key="16">
    <source>
        <dbReference type="SAM" id="Coils"/>
    </source>
</evidence>
<dbReference type="FunFam" id="3.10.310.40:FF:000002">
    <property type="entry name" value="alanine--tRNA ligase, cytoplasmic"/>
    <property type="match status" value="1"/>
</dbReference>
<dbReference type="GO" id="GO:0006419">
    <property type="term" value="P:alanyl-tRNA aminoacylation"/>
    <property type="evidence" value="ECO:0007669"/>
    <property type="project" value="InterPro"/>
</dbReference>
<keyword evidence="12 15" id="KW-0648">Protein biosynthesis</keyword>
<dbReference type="GO" id="GO:0008270">
    <property type="term" value="F:zinc ion binding"/>
    <property type="evidence" value="ECO:0007669"/>
    <property type="project" value="UniProtKB-UniRule"/>
</dbReference>
<dbReference type="SMART" id="SM00863">
    <property type="entry name" value="tRNA_SAD"/>
    <property type="match status" value="1"/>
</dbReference>
<dbReference type="Pfam" id="PF07973">
    <property type="entry name" value="tRNA_SAD"/>
    <property type="match status" value="1"/>
</dbReference>
<dbReference type="PRINTS" id="PR00980">
    <property type="entry name" value="TRNASYNTHALA"/>
</dbReference>
<comment type="similarity">
    <text evidence="1">Belongs to the class-II aminoacyl-tRNA synthetase family. Alax-L subfamily.</text>
</comment>
<dbReference type="EC" id="6.1.1.7" evidence="2"/>
<dbReference type="SUPFAM" id="SSF55186">
    <property type="entry name" value="ThrRS/AlaRS common domain"/>
    <property type="match status" value="1"/>
</dbReference>
<evidence type="ECO:0000256" key="15">
    <source>
        <dbReference type="HAMAP-Rule" id="MF_03133"/>
    </source>
</evidence>
<dbReference type="CDD" id="cd00673">
    <property type="entry name" value="AlaRS_core"/>
    <property type="match status" value="1"/>
</dbReference>
<comment type="function">
    <text evidence="15">Catalyzes the attachment of alanine to tRNA(Ala) in a two-step reaction: alanine is first activated by ATP to form Ala-AMP and then transferred to the acceptor end of tRNA(Ala). Also edits incorrectly charged tRNA(Ala) via its editing domain.</text>
</comment>
<dbReference type="GO" id="GO:0005524">
    <property type="term" value="F:ATP binding"/>
    <property type="evidence" value="ECO:0007669"/>
    <property type="project" value="UniProtKB-UniRule"/>
</dbReference>
<keyword evidence="9 15" id="KW-0862">Zinc</keyword>
<dbReference type="InterPro" id="IPR018165">
    <property type="entry name" value="Ala-tRNA-synth_IIc_core"/>
</dbReference>
<dbReference type="InterPro" id="IPR023033">
    <property type="entry name" value="Ala_tRNA_ligase_euk/bac"/>
</dbReference>
<evidence type="ECO:0000256" key="12">
    <source>
        <dbReference type="ARBA" id="ARBA00022917"/>
    </source>
</evidence>
<feature type="domain" description="Alanyl-transfer RNA synthetases family profile" evidence="17">
    <location>
        <begin position="42"/>
        <end position="795"/>
    </location>
</feature>
<keyword evidence="13 15" id="KW-0030">Aminoacyl-tRNA synthetase</keyword>
<comment type="domain">
    <text evidence="15">Consists of three domains; the N-terminal catalytic domain, the editing domain and the C-terminal C-Ala domain. The editing domain removes incorrectly charged amino acids, while the C-Ala domain, along with tRNA(Ala), serves as a bridge to cooperatively bring together the editing and aminoacylation centers thus stimulating deacylation of misacylated tRNAs.</text>
</comment>
<dbReference type="PANTHER" id="PTHR11777:SF9">
    <property type="entry name" value="ALANINE--TRNA LIGASE, CYTOPLASMIC"/>
    <property type="match status" value="1"/>
</dbReference>
<dbReference type="InterPro" id="IPR009000">
    <property type="entry name" value="Transl_B-barrel_sf"/>
</dbReference>
<reference evidence="18" key="1">
    <citation type="journal article" date="2013" name="Genome Biol. Evol.">
        <title>Punctuated emergences of genetic and phenotypic innovations in eumetazoan, bilaterian, euteleostome, and hominidae ancestors.</title>
        <authorList>
            <person name="Wenger Y."/>
            <person name="Galliot B."/>
        </authorList>
    </citation>
    <scope>NUCLEOTIDE SEQUENCE</scope>
    <source>
        <tissue evidence="18">Whole animals</tissue>
    </source>
</reference>
<feature type="binding site" evidence="15">
    <location>
        <position position="639"/>
    </location>
    <ligand>
        <name>Zn(2+)</name>
        <dbReference type="ChEBI" id="CHEBI:29105"/>
    </ligand>
</feature>
<name>T2MF18_HYDVU</name>
<dbReference type="FunFam" id="3.30.980.10:FF:000004">
    <property type="entry name" value="Alanine--tRNA ligase, cytoplasmic"/>
    <property type="match status" value="1"/>
</dbReference>
<dbReference type="InterPro" id="IPR045864">
    <property type="entry name" value="aa-tRNA-synth_II/BPL/LPL"/>
</dbReference>
<evidence type="ECO:0000256" key="3">
    <source>
        <dbReference type="ARBA" id="ARBA00017959"/>
    </source>
</evidence>
<dbReference type="InterPro" id="IPR003156">
    <property type="entry name" value="DHHA1_dom"/>
</dbReference>
<evidence type="ECO:0000313" key="18">
    <source>
        <dbReference type="EMBL" id="CDG70863.1"/>
    </source>
</evidence>
<dbReference type="InterPro" id="IPR012947">
    <property type="entry name" value="tRNA_SAD"/>
</dbReference>
<organism evidence="18">
    <name type="scientific">Hydra vulgaris</name>
    <name type="common">Hydra</name>
    <name type="synonym">Hydra attenuata</name>
    <dbReference type="NCBI Taxonomy" id="6087"/>
    <lineage>
        <taxon>Eukaryota</taxon>
        <taxon>Metazoa</taxon>
        <taxon>Cnidaria</taxon>
        <taxon>Hydrozoa</taxon>
        <taxon>Hydroidolina</taxon>
        <taxon>Anthoathecata</taxon>
        <taxon>Aplanulata</taxon>
        <taxon>Hydridae</taxon>
        <taxon>Hydra</taxon>
    </lineage>
</organism>
<evidence type="ECO:0000256" key="9">
    <source>
        <dbReference type="ARBA" id="ARBA00022833"/>
    </source>
</evidence>
<evidence type="ECO:0000259" key="17">
    <source>
        <dbReference type="PROSITE" id="PS50860"/>
    </source>
</evidence>
<evidence type="ECO:0000256" key="13">
    <source>
        <dbReference type="ARBA" id="ARBA00023146"/>
    </source>
</evidence>
<evidence type="ECO:0000256" key="1">
    <source>
        <dbReference type="ARBA" id="ARBA00008429"/>
    </source>
</evidence>
<dbReference type="GO" id="GO:0002161">
    <property type="term" value="F:aminoacyl-tRNA deacylase activity"/>
    <property type="evidence" value="ECO:0007669"/>
    <property type="project" value="TreeGrafter"/>
</dbReference>
<feature type="coiled-coil region" evidence="16">
    <location>
        <begin position="814"/>
        <end position="865"/>
    </location>
</feature>
<dbReference type="SUPFAM" id="SSF55681">
    <property type="entry name" value="Class II aaRS and biotin synthetases"/>
    <property type="match status" value="1"/>
</dbReference>
<dbReference type="NCBIfam" id="TIGR00344">
    <property type="entry name" value="alaS"/>
    <property type="match status" value="1"/>
</dbReference>
<dbReference type="SUPFAM" id="SSF50447">
    <property type="entry name" value="Translation proteins"/>
    <property type="match status" value="1"/>
</dbReference>
<evidence type="ECO:0000256" key="11">
    <source>
        <dbReference type="ARBA" id="ARBA00022884"/>
    </source>
</evidence>
<gene>
    <name evidence="18" type="primary">AARS</name>
</gene>
<keyword evidence="16" id="KW-0175">Coiled coil</keyword>
<dbReference type="SUPFAM" id="SSF101353">
    <property type="entry name" value="Putative anticodon-binding domain of alanyl-tRNA synthetase (AlaRS)"/>
    <property type="match status" value="1"/>
</dbReference>
<dbReference type="Pfam" id="PF02272">
    <property type="entry name" value="DHHA1"/>
    <property type="match status" value="1"/>
</dbReference>
<dbReference type="EMBL" id="HAAD01004631">
    <property type="protein sequence ID" value="CDG70863.1"/>
    <property type="molecule type" value="mRNA"/>
</dbReference>
<feature type="binding site" evidence="15">
    <location>
        <position position="752"/>
    </location>
    <ligand>
        <name>Zn(2+)</name>
        <dbReference type="ChEBI" id="CHEBI:29105"/>
    </ligand>
</feature>
<dbReference type="Gene3D" id="3.30.930.10">
    <property type="entry name" value="Bira Bifunctional Protein, Domain 2"/>
    <property type="match status" value="1"/>
</dbReference>
<evidence type="ECO:0000256" key="7">
    <source>
        <dbReference type="ARBA" id="ARBA00022723"/>
    </source>
</evidence>
<dbReference type="InterPro" id="IPR018164">
    <property type="entry name" value="Ala-tRNA-synth_IIc_N"/>
</dbReference>
<keyword evidence="5 15" id="KW-0820">tRNA-binding</keyword>
<keyword evidence="6 15" id="KW-0436">Ligase</keyword>
<dbReference type="InterPro" id="IPR050058">
    <property type="entry name" value="Ala-tRNA_ligase"/>
</dbReference>
<evidence type="ECO:0000256" key="14">
    <source>
        <dbReference type="ARBA" id="ARBA00048300"/>
    </source>
</evidence>
<dbReference type="InterPro" id="IPR018163">
    <property type="entry name" value="Thr/Ala-tRNA-synth_IIc_edit"/>
</dbReference>
<evidence type="ECO:0000256" key="8">
    <source>
        <dbReference type="ARBA" id="ARBA00022741"/>
    </source>
</evidence>
<dbReference type="Pfam" id="PF01411">
    <property type="entry name" value="tRNA-synt_2c"/>
    <property type="match status" value="1"/>
</dbReference>
<dbReference type="GO" id="GO:0005739">
    <property type="term" value="C:mitochondrion"/>
    <property type="evidence" value="ECO:0007669"/>
    <property type="project" value="TreeGrafter"/>
</dbReference>
<evidence type="ECO:0000256" key="10">
    <source>
        <dbReference type="ARBA" id="ARBA00022840"/>
    </source>
</evidence>
<sequence length="998" mass="111648">MLLGFVFQYKYFVSNITAKYLLRSFSIKTFQSLRCSKEMTTKTAKQVRQDFIDFFVKKYDHIFVPSSSTIPHEDPTLLFANAGMNQFKSLFLGTADPNSDFAKLKRVVNSQKCIRAGGKHNDLDDVGKDVYHHTFFEMMGNWSFGDFFKKEIIAWSWELLTDVWGLEKERFYVTYFGGADGVPADEEAKQFWLELGLPPNHVLPFGMKENFWEMGETGPCGPCSELHYDRIGGRDASNLVNMDVPDVLEVWNLVFIQFNREVDGQLVPLPNQHVDTGLGLERIISVLQNKMSNYDTDVFTPYFDAIHQATGIKPYLGLVGPDDKDGVDMAYRVIADHIRTLTVALSDGGRPDNVGRGYVLRRILRRAVRFATEKLNCKPGVFASLVDVVCTSLGSVYPNILKDPQTIKDIINEEESQFLKTLARGRRLFNRTADKTTDGIIAGDLAWRLYDTYGFPSDLTILMAEERNLKVDMVGYEVLKAKAQEMARARGSEVEDIYSLDVHAIDELKTKGFVQTDESPKYNYEKDEHGNYGNFSLCKTIVTALRVNKQFVDEVTNGKCGVLLDRTSFYAEQGGQLFDTGYINLGEEVEFAVNDVQIHGGYVLHVGNLVGTLKVGDKVTCSIDESRRRSLMNNHTATHLLNFALRKVLVDDADQRGSLVAPDKLRFDFTAKGALSSEQVKMTEDITREIIKQDQKVFASASSLAVAKNIQGLRAIFDEVYPDPVRVISIGYDLKDLINDPQAGYKTSVEFCGGTHLKSTGDVVEFAIVSEEAISKGIRRIVSLTGSDALKAHKRANQLASTLNEFSEYVEVQKNNNTLNMRQLSQQIAKITEEISESLIPAWCKHELREKLKSIKKHLDDTERMEKASRQNRVIEKASEIATLHLNEPFIVQRMEDGCNAKALDAALKSVKAVAPNLSAMLFSVDTETNTVICLCQVPQNVVDNTSLKANEWVKEVSTVIGGKGGGKPISAQGSGDKMQEIDKAVEVAKSFASLKLQ</sequence>
<evidence type="ECO:0000256" key="4">
    <source>
        <dbReference type="ARBA" id="ARBA00022490"/>
    </source>
</evidence>
<dbReference type="HAMAP" id="MF_00036_B">
    <property type="entry name" value="Ala_tRNA_synth_B"/>
    <property type="match status" value="1"/>
</dbReference>
<protein>
    <recommendedName>
        <fullName evidence="3">Alanine--tRNA ligase</fullName>
        <ecNumber evidence="2">6.1.1.7</ecNumber>
    </recommendedName>
</protein>
<keyword evidence="8 15" id="KW-0547">Nucleotide-binding</keyword>
<evidence type="ECO:0000256" key="5">
    <source>
        <dbReference type="ARBA" id="ARBA00022555"/>
    </source>
</evidence>
<comment type="subunit">
    <text evidence="15">Monomer.</text>
</comment>
<dbReference type="Gene3D" id="2.40.30.130">
    <property type="match status" value="1"/>
</dbReference>
<proteinExistence type="evidence at transcript level"/>
<dbReference type="PANTHER" id="PTHR11777">
    <property type="entry name" value="ALANYL-TRNA SYNTHETASE"/>
    <property type="match status" value="1"/>
</dbReference>
<dbReference type="GO" id="GO:0004813">
    <property type="term" value="F:alanine-tRNA ligase activity"/>
    <property type="evidence" value="ECO:0007669"/>
    <property type="project" value="UniProtKB-UniRule"/>
</dbReference>